<evidence type="ECO:0000256" key="2">
    <source>
        <dbReference type="ARBA" id="ARBA00022617"/>
    </source>
</evidence>
<feature type="compositionally biased region" description="Low complexity" evidence="12">
    <location>
        <begin position="386"/>
        <end position="395"/>
    </location>
</feature>
<evidence type="ECO:0000256" key="5">
    <source>
        <dbReference type="ARBA" id="ARBA00023133"/>
    </source>
</evidence>
<dbReference type="Proteomes" id="UP000259211">
    <property type="component" value="Unassembled WGS sequence"/>
</dbReference>
<dbReference type="InterPro" id="IPR010644">
    <property type="entry name" value="ChdC/CLD"/>
</dbReference>
<comment type="catalytic activity">
    <reaction evidence="8">
        <text>Fe-coproporphyrin III + 2 H(+) = coproporphyrin III + Fe(2+)</text>
        <dbReference type="Rhea" id="RHEA:49572"/>
        <dbReference type="ChEBI" id="CHEBI:15378"/>
        <dbReference type="ChEBI" id="CHEBI:29033"/>
        <dbReference type="ChEBI" id="CHEBI:68438"/>
        <dbReference type="ChEBI" id="CHEBI:131725"/>
        <dbReference type="EC" id="4.99.1.9"/>
    </reaction>
    <physiologicalReaction direction="right-to-left" evidence="8">
        <dbReference type="Rhea" id="RHEA:49574"/>
    </physiologicalReaction>
</comment>
<dbReference type="CDD" id="cd00419">
    <property type="entry name" value="Ferrochelatase_C"/>
    <property type="match status" value="1"/>
</dbReference>
<dbReference type="CDD" id="cd03411">
    <property type="entry name" value="Ferrochelatase_N"/>
    <property type="match status" value="1"/>
</dbReference>
<keyword evidence="5 11" id="KW-0350">Heme biosynthesis</keyword>
<dbReference type="GO" id="GO:0046872">
    <property type="term" value="F:metal ion binding"/>
    <property type="evidence" value="ECO:0007669"/>
    <property type="project" value="UniProtKB-KW"/>
</dbReference>
<dbReference type="GO" id="GO:0020037">
    <property type="term" value="F:heme binding"/>
    <property type="evidence" value="ECO:0007669"/>
    <property type="project" value="InterPro"/>
</dbReference>
<evidence type="ECO:0000256" key="11">
    <source>
        <dbReference type="HAMAP-Rule" id="MF_00323"/>
    </source>
</evidence>
<keyword evidence="6 11" id="KW-0456">Lyase</keyword>
<evidence type="ECO:0000256" key="8">
    <source>
        <dbReference type="ARBA" id="ARBA00024536"/>
    </source>
</evidence>
<dbReference type="InterPro" id="IPR033644">
    <property type="entry name" value="Ferrochelatase_C"/>
</dbReference>
<dbReference type="EC" id="4.99.1.9" evidence="11"/>
<evidence type="ECO:0000256" key="4">
    <source>
        <dbReference type="ARBA" id="ARBA00023004"/>
    </source>
</evidence>
<protein>
    <recommendedName>
        <fullName evidence="11">Coproporphyrin III ferrochelatase</fullName>
        <ecNumber evidence="11">4.99.1.9</ecNumber>
    </recommendedName>
</protein>
<dbReference type="GO" id="GO:0004325">
    <property type="term" value="F:ferrochelatase activity"/>
    <property type="evidence" value="ECO:0007669"/>
    <property type="project" value="UniProtKB-UniRule"/>
</dbReference>
<dbReference type="InterPro" id="IPR001015">
    <property type="entry name" value="Ferrochelatase"/>
</dbReference>
<feature type="binding site" evidence="11">
    <location>
        <position position="64"/>
    </location>
    <ligand>
        <name>Fe-coproporphyrin III</name>
        <dbReference type="ChEBI" id="CHEBI:68438"/>
    </ligand>
</feature>
<dbReference type="NCBIfam" id="TIGR00109">
    <property type="entry name" value="hemH"/>
    <property type="match status" value="1"/>
</dbReference>
<reference evidence="13 14" key="1">
    <citation type="submission" date="2017-07" db="EMBL/GenBank/DDBJ databases">
        <authorList>
            <person name="Sun Z.S."/>
            <person name="Albrecht U."/>
            <person name="Echele G."/>
            <person name="Lee C.C."/>
        </authorList>
    </citation>
    <scope>NUCLEOTIDE SEQUENCE [LARGE SCALE GENOMIC DNA]</scope>
    <source>
        <strain evidence="13 14">P16-029</strain>
    </source>
</reference>
<comment type="subcellular location">
    <subcellularLocation>
        <location evidence="11">Cytoplasm</location>
    </subcellularLocation>
</comment>
<comment type="pathway">
    <text evidence="1 11">Porphyrin-containing compound metabolism; protoheme biosynthesis.</text>
</comment>
<comment type="similarity">
    <text evidence="11">Belongs to the ferrochelatase family.</text>
</comment>
<dbReference type="NCBIfam" id="NF042928">
    <property type="entry name" value="HemQ_actino"/>
    <property type="match status" value="1"/>
</dbReference>
<keyword evidence="11" id="KW-0963">Cytoplasm</keyword>
<evidence type="ECO:0000256" key="9">
    <source>
        <dbReference type="ARBA" id="ARBA00049896"/>
    </source>
</evidence>
<comment type="caution">
    <text evidence="11">Lacks conserved residue(s) required for the propagation of feature annotation.</text>
</comment>
<evidence type="ECO:0000256" key="12">
    <source>
        <dbReference type="SAM" id="MobiDB-lite"/>
    </source>
</evidence>
<dbReference type="Pfam" id="PF06778">
    <property type="entry name" value="Chlor_dismutase"/>
    <property type="match status" value="1"/>
</dbReference>
<dbReference type="InterPro" id="IPR011008">
    <property type="entry name" value="Dimeric_a/b-barrel"/>
</dbReference>
<organism evidence="13 14">
    <name type="scientific">Cutibacterium avidum</name>
    <dbReference type="NCBI Taxonomy" id="33010"/>
    <lineage>
        <taxon>Bacteria</taxon>
        <taxon>Bacillati</taxon>
        <taxon>Actinomycetota</taxon>
        <taxon>Actinomycetes</taxon>
        <taxon>Propionibacteriales</taxon>
        <taxon>Propionibacteriaceae</taxon>
        <taxon>Cutibacterium</taxon>
    </lineage>
</organism>
<dbReference type="Pfam" id="PF00762">
    <property type="entry name" value="Ferrochelatase"/>
    <property type="match status" value="1"/>
</dbReference>
<dbReference type="GO" id="GO:0016491">
    <property type="term" value="F:oxidoreductase activity"/>
    <property type="evidence" value="ECO:0007669"/>
    <property type="project" value="InterPro"/>
</dbReference>
<dbReference type="InterPro" id="IPR033659">
    <property type="entry name" value="Ferrochelatase_N"/>
</dbReference>
<dbReference type="EMBL" id="NOWI01000003">
    <property type="protein sequence ID" value="RFT46034.1"/>
    <property type="molecule type" value="Genomic_DNA"/>
</dbReference>
<dbReference type="Gene3D" id="3.40.50.1400">
    <property type="match status" value="2"/>
</dbReference>
<feature type="binding site" evidence="11">
    <location>
        <position position="133"/>
    </location>
    <ligand>
        <name>Fe-coproporphyrin III</name>
        <dbReference type="ChEBI" id="CHEBI:68438"/>
    </ligand>
</feature>
<feature type="binding site" evidence="11">
    <location>
        <position position="285"/>
    </location>
    <ligand>
        <name>Fe(2+)</name>
        <dbReference type="ChEBI" id="CHEBI:29033"/>
    </ligand>
</feature>
<dbReference type="UniPathway" id="UPA00252"/>
<keyword evidence="7 11" id="KW-0627">Porphyrin biosynthesis</keyword>
<gene>
    <name evidence="11" type="primary">cpfC</name>
    <name evidence="13" type="ORF">CHT91_04350</name>
</gene>
<evidence type="ECO:0000256" key="3">
    <source>
        <dbReference type="ARBA" id="ARBA00022723"/>
    </source>
</evidence>
<comment type="function">
    <text evidence="11">Involved in coproporphyrin-dependent heme b biosynthesis. Catalyzes the insertion of ferrous iron into coproporphyrin III to form Fe-coproporphyrin III.</text>
</comment>
<dbReference type="SUPFAM" id="SSF53800">
    <property type="entry name" value="Chelatase"/>
    <property type="match status" value="1"/>
</dbReference>
<dbReference type="Gene3D" id="3.30.70.1030">
    <property type="entry name" value="Apc35880, domain 1"/>
    <property type="match status" value="2"/>
</dbReference>
<comment type="catalytic activity">
    <reaction evidence="9">
        <text>Fe-coproporphyrin III + 2 H2O2 + 2 H(+) = heme b + 2 CO2 + 4 H2O</text>
        <dbReference type="Rhea" id="RHEA:56516"/>
        <dbReference type="ChEBI" id="CHEBI:15377"/>
        <dbReference type="ChEBI" id="CHEBI:15378"/>
        <dbReference type="ChEBI" id="CHEBI:16240"/>
        <dbReference type="ChEBI" id="CHEBI:16526"/>
        <dbReference type="ChEBI" id="CHEBI:60344"/>
        <dbReference type="ChEBI" id="CHEBI:68438"/>
        <dbReference type="EC" id="1.3.98.5"/>
    </reaction>
    <physiologicalReaction direction="left-to-right" evidence="9">
        <dbReference type="Rhea" id="RHEA:56517"/>
    </physiologicalReaction>
</comment>
<proteinExistence type="inferred from homology"/>
<dbReference type="GO" id="GO:0005737">
    <property type="term" value="C:cytoplasm"/>
    <property type="evidence" value="ECO:0007669"/>
    <property type="project" value="UniProtKB-SubCell"/>
</dbReference>
<keyword evidence="4 11" id="KW-0408">Iron</keyword>
<evidence type="ECO:0000256" key="1">
    <source>
        <dbReference type="ARBA" id="ARBA00004744"/>
    </source>
</evidence>
<evidence type="ECO:0000256" key="6">
    <source>
        <dbReference type="ARBA" id="ARBA00023239"/>
    </source>
</evidence>
<accession>A0A3E2DL74</accession>
<evidence type="ECO:0000313" key="14">
    <source>
        <dbReference type="Proteomes" id="UP000259211"/>
    </source>
</evidence>
<comment type="caution">
    <text evidence="13">The sequence shown here is derived from an EMBL/GenBank/DDBJ whole genome shotgun (WGS) entry which is preliminary data.</text>
</comment>
<keyword evidence="3 11" id="KW-0479">Metal-binding</keyword>
<keyword evidence="2" id="KW-0349">Heme</keyword>
<comment type="cofactor">
    <cofactor evidence="10">
        <name>Fe-coproporphyrin III</name>
        <dbReference type="ChEBI" id="CHEBI:68438"/>
    </cofactor>
</comment>
<dbReference type="PANTHER" id="PTHR11108:SF1">
    <property type="entry name" value="FERROCHELATASE, MITOCHONDRIAL"/>
    <property type="match status" value="1"/>
</dbReference>
<evidence type="ECO:0000256" key="7">
    <source>
        <dbReference type="ARBA" id="ARBA00023244"/>
    </source>
</evidence>
<dbReference type="SUPFAM" id="SSF54909">
    <property type="entry name" value="Dimeric alpha+beta barrel"/>
    <property type="match status" value="1"/>
</dbReference>
<dbReference type="AlphaFoldDB" id="A0A3E2DL74"/>
<sequence length="701" mass="75657">MTANPYAAPKDPLAPYDAVLVASFGGPRSPEEVRPFLRRVSNGRIPDERLAEVAHHYDQFGGVSPINAATDAFVNALKNELHQHGVRVPILLGNRNGSPFLDDVLPEMHQHGVRRVLAVVTSAYACYSGCRQYREEIAAALDQAGITDMQIDKVPPFNEAPGFIRANAEALMQSFMRIPPTPLEATRVVFVTHSIPGPMQEASGAGQPGTDYISQHKAVCEKIADQVRHAFGNMPQWDLAYCSRSGRPTDPWLEPDISDHLRTLPEQGIKSVVVAPIGFVADHMEVVNDLDHEAAETAAEIGLAFARAATAGAHPAFVADMAGLIMTQAAAARGEGGNLTSWPTPCAPGCCRRCPDAKDIPAISGSDVVEPDETQASEPVAAAVASTGTATAAEAAHPEPEVLSGPRPATVPGPDAIPEAVGPEPEAPSPYDLLTKEIPMTDHSSSNSVIEGPRDDEAPAGSYIAPTDPRDHAVVPEEVNASSKWAMYSVFSVATPLPADDVARRQLIEGSDEWVGQSGVETRGWYDLSGLRADADLLVWWLSDNPTALQDAYHRFRGSGLGRHLDPVWSNVGVHRPAEFNKSHLPSCFAGVAPRRWAAFYPFVRSKGWYLLPAADRSRMLREHGMVGAASSDVKASTLAAFALGDYEWILALEGDDLARVVDVMKDLRYVEARRHVDVDTPFFTGERVSPVTWADRQMRA</sequence>
<dbReference type="GO" id="GO:0006783">
    <property type="term" value="P:heme biosynthetic process"/>
    <property type="evidence" value="ECO:0007669"/>
    <property type="project" value="UniProtKB-UniRule"/>
</dbReference>
<feature type="region of interest" description="Disordered" evidence="12">
    <location>
        <begin position="386"/>
        <end position="411"/>
    </location>
</feature>
<dbReference type="PANTHER" id="PTHR11108">
    <property type="entry name" value="FERROCHELATASE"/>
    <property type="match status" value="1"/>
</dbReference>
<feature type="binding site" evidence="11">
    <location>
        <position position="193"/>
    </location>
    <ligand>
        <name>Fe(2+)</name>
        <dbReference type="ChEBI" id="CHEBI:29033"/>
    </ligand>
</feature>
<evidence type="ECO:0000256" key="10">
    <source>
        <dbReference type="ARBA" id="ARBA00049935"/>
    </source>
</evidence>
<dbReference type="HAMAP" id="MF_00323">
    <property type="entry name" value="Ferrochelatase"/>
    <property type="match status" value="1"/>
</dbReference>
<evidence type="ECO:0000313" key="13">
    <source>
        <dbReference type="EMBL" id="RFT46034.1"/>
    </source>
</evidence>
<name>A0A3E2DL74_9ACTN</name>